<feature type="domain" description="DNA-directed DNA polymerase family B multifunctional" evidence="14">
    <location>
        <begin position="929"/>
        <end position="1427"/>
    </location>
</feature>
<dbReference type="GO" id="GO:0003682">
    <property type="term" value="F:chromatin binding"/>
    <property type="evidence" value="ECO:0007669"/>
    <property type="project" value="TreeGrafter"/>
</dbReference>
<dbReference type="InterPro" id="IPR045846">
    <property type="entry name" value="POLBc_alpha"/>
</dbReference>
<dbReference type="InterPro" id="IPR012337">
    <property type="entry name" value="RNaseH-like_sf"/>
</dbReference>
<proteinExistence type="inferred from homology"/>
<feature type="region of interest" description="Disordered" evidence="13">
    <location>
        <begin position="55"/>
        <end position="321"/>
    </location>
</feature>
<dbReference type="GO" id="GO:0003697">
    <property type="term" value="F:single-stranded DNA binding"/>
    <property type="evidence" value="ECO:0007669"/>
    <property type="project" value="TreeGrafter"/>
</dbReference>
<organism evidence="18 19">
    <name type="scientific">Pseudozyma flocculosa</name>
    <dbReference type="NCBI Taxonomy" id="84751"/>
    <lineage>
        <taxon>Eukaryota</taxon>
        <taxon>Fungi</taxon>
        <taxon>Dikarya</taxon>
        <taxon>Basidiomycota</taxon>
        <taxon>Ustilaginomycotina</taxon>
        <taxon>Ustilaginomycetes</taxon>
        <taxon>Ustilaginales</taxon>
        <taxon>Ustilaginaceae</taxon>
        <taxon>Pseudozyma</taxon>
    </lineage>
</organism>
<evidence type="ECO:0000256" key="12">
    <source>
        <dbReference type="RuleBase" id="RU000442"/>
    </source>
</evidence>
<dbReference type="Gene3D" id="2.40.50.730">
    <property type="match status" value="1"/>
</dbReference>
<dbReference type="GO" id="GO:0006273">
    <property type="term" value="P:lagging strand elongation"/>
    <property type="evidence" value="ECO:0007669"/>
    <property type="project" value="TreeGrafter"/>
</dbReference>
<dbReference type="NCBIfam" id="TIGR00592">
    <property type="entry name" value="pol2"/>
    <property type="match status" value="1"/>
</dbReference>
<evidence type="ECO:0000256" key="1">
    <source>
        <dbReference type="ARBA" id="ARBA00004123"/>
    </source>
</evidence>
<evidence type="ECO:0000256" key="7">
    <source>
        <dbReference type="ARBA" id="ARBA00022771"/>
    </source>
</evidence>
<dbReference type="InterPro" id="IPR024647">
    <property type="entry name" value="DNA_pol_a_cat_su_N"/>
</dbReference>
<comment type="catalytic activity">
    <reaction evidence="12">
        <text>DNA(n) + a 2'-deoxyribonucleoside 5'-triphosphate = DNA(n+1) + diphosphate</text>
        <dbReference type="Rhea" id="RHEA:22508"/>
        <dbReference type="Rhea" id="RHEA-COMP:17339"/>
        <dbReference type="Rhea" id="RHEA-COMP:17340"/>
        <dbReference type="ChEBI" id="CHEBI:33019"/>
        <dbReference type="ChEBI" id="CHEBI:61560"/>
        <dbReference type="ChEBI" id="CHEBI:173112"/>
        <dbReference type="EC" id="2.7.7.7"/>
    </reaction>
</comment>
<dbReference type="InterPro" id="IPR017964">
    <property type="entry name" value="DNA-dir_DNA_pol_B_CS"/>
</dbReference>
<feature type="compositionally biased region" description="Low complexity" evidence="13">
    <location>
        <begin position="1069"/>
        <end position="1092"/>
    </location>
</feature>
<keyword evidence="10 12" id="KW-0238">DNA-binding</keyword>
<dbReference type="Gene3D" id="6.10.10.100">
    <property type="match status" value="1"/>
</dbReference>
<dbReference type="SUPFAM" id="SSF56672">
    <property type="entry name" value="DNA/RNA polymerases"/>
    <property type="match status" value="1"/>
</dbReference>
<evidence type="ECO:0000256" key="11">
    <source>
        <dbReference type="ARBA" id="ARBA00023242"/>
    </source>
</evidence>
<dbReference type="Gene3D" id="1.10.132.60">
    <property type="entry name" value="DNA polymerase family B, C-terminal domain"/>
    <property type="match status" value="1"/>
</dbReference>
<dbReference type="PANTHER" id="PTHR45861">
    <property type="entry name" value="DNA POLYMERASE ALPHA CATALYTIC SUBUNIT"/>
    <property type="match status" value="1"/>
</dbReference>
<dbReference type="InterPro" id="IPR042087">
    <property type="entry name" value="DNA_pol_B_thumb"/>
</dbReference>
<dbReference type="InterPro" id="IPR038256">
    <property type="entry name" value="Pol_alpha_znc_sf"/>
</dbReference>
<feature type="compositionally biased region" description="Low complexity" evidence="13">
    <location>
        <begin position="187"/>
        <end position="213"/>
    </location>
</feature>
<dbReference type="Pfam" id="PF00136">
    <property type="entry name" value="DNA_pol_B"/>
    <property type="match status" value="1"/>
</dbReference>
<dbReference type="OrthoDB" id="6755010at2759"/>
<dbReference type="GO" id="GO:0005658">
    <property type="term" value="C:alpha DNA polymerase:primase complex"/>
    <property type="evidence" value="ECO:0007669"/>
    <property type="project" value="TreeGrafter"/>
</dbReference>
<keyword evidence="4 12" id="KW-0548">Nucleotidyltransferase</keyword>
<evidence type="ECO:0000256" key="3">
    <source>
        <dbReference type="ARBA" id="ARBA00022679"/>
    </source>
</evidence>
<dbReference type="SMART" id="SM00486">
    <property type="entry name" value="POLBc"/>
    <property type="match status" value="1"/>
</dbReference>
<gene>
    <name evidence="18" type="ORF">PSFLO_07234</name>
</gene>
<evidence type="ECO:0000259" key="14">
    <source>
        <dbReference type="Pfam" id="PF00136"/>
    </source>
</evidence>
<feature type="compositionally biased region" description="Acidic residues" evidence="13">
    <location>
        <begin position="31"/>
        <end position="43"/>
    </location>
</feature>
<accession>A0A5C3FBI4</accession>
<feature type="compositionally biased region" description="Low complexity" evidence="13">
    <location>
        <begin position="119"/>
        <end position="137"/>
    </location>
</feature>
<dbReference type="Pfam" id="PF12254">
    <property type="entry name" value="DNA_pol_alpha_N"/>
    <property type="match status" value="1"/>
</dbReference>
<evidence type="ECO:0000256" key="6">
    <source>
        <dbReference type="ARBA" id="ARBA00022723"/>
    </source>
</evidence>
<keyword evidence="19" id="KW-1185">Reference proteome</keyword>
<evidence type="ECO:0000256" key="13">
    <source>
        <dbReference type="SAM" id="MobiDB-lite"/>
    </source>
</evidence>
<dbReference type="Gene3D" id="3.90.1600.10">
    <property type="entry name" value="Palm domain of DNA polymerase"/>
    <property type="match status" value="1"/>
</dbReference>
<dbReference type="InterPro" id="IPR006172">
    <property type="entry name" value="DNA-dir_DNA_pol_B"/>
</dbReference>
<dbReference type="PROSITE" id="PS00116">
    <property type="entry name" value="DNA_POLYMERASE_B"/>
    <property type="match status" value="1"/>
</dbReference>
<dbReference type="GO" id="GO:0003688">
    <property type="term" value="F:DNA replication origin binding"/>
    <property type="evidence" value="ECO:0007669"/>
    <property type="project" value="TreeGrafter"/>
</dbReference>
<dbReference type="GO" id="GO:0003887">
    <property type="term" value="F:DNA-directed DNA polymerase activity"/>
    <property type="evidence" value="ECO:0007669"/>
    <property type="project" value="UniProtKB-KW"/>
</dbReference>
<dbReference type="Gene3D" id="3.30.70.2820">
    <property type="match status" value="1"/>
</dbReference>
<keyword evidence="3 12" id="KW-0808">Transferase</keyword>
<dbReference type="Gene3D" id="3.30.420.10">
    <property type="entry name" value="Ribonuclease H-like superfamily/Ribonuclease H"/>
    <property type="match status" value="1"/>
</dbReference>
<feature type="compositionally biased region" description="Basic and acidic residues" evidence="13">
    <location>
        <begin position="169"/>
        <end position="178"/>
    </location>
</feature>
<dbReference type="GO" id="GO:1902975">
    <property type="term" value="P:mitotic DNA replication initiation"/>
    <property type="evidence" value="ECO:0007669"/>
    <property type="project" value="InterPro"/>
</dbReference>
<dbReference type="EC" id="2.7.7.7" evidence="12"/>
<feature type="region of interest" description="Disordered" evidence="13">
    <location>
        <begin position="435"/>
        <end position="471"/>
    </location>
</feature>
<dbReference type="FunFam" id="1.10.132.60:FF:000004">
    <property type="entry name" value="DNA polymerase"/>
    <property type="match status" value="1"/>
</dbReference>
<dbReference type="EMBL" id="OOIP01000031">
    <property type="protein sequence ID" value="SPO41752.1"/>
    <property type="molecule type" value="Genomic_DNA"/>
</dbReference>
<name>A0A5C3FBI4_9BASI</name>
<protein>
    <recommendedName>
        <fullName evidence="12">DNA polymerase</fullName>
        <ecNumber evidence="12">2.7.7.7</ecNumber>
    </recommendedName>
</protein>
<evidence type="ECO:0000259" key="15">
    <source>
        <dbReference type="Pfam" id="PF03104"/>
    </source>
</evidence>
<evidence type="ECO:0000313" key="19">
    <source>
        <dbReference type="Proteomes" id="UP000323386"/>
    </source>
</evidence>
<feature type="compositionally biased region" description="Polar residues" evidence="13">
    <location>
        <begin position="435"/>
        <end position="455"/>
    </location>
</feature>
<evidence type="ECO:0000256" key="2">
    <source>
        <dbReference type="ARBA" id="ARBA00005755"/>
    </source>
</evidence>
<sequence length="1696" mass="185924">MSARAKKLNALAALKAKRDGLPVPKKAGLYSDDEDDDAIYDEVSEDEYRSIVRGRMMEDDFIEDDDGSGYVDHGQDEWAKPHGSDDDGQDTEDEQDYFERTGRKKPKRGTKARAKADAKGASSKATAAASKSSLSAAFTKQAAMKPAGVGRSVPAASRSNAMDAYRPAVSREKEEDFMARLMGNLEGSDAASASRGSGEPASPSPAARISSPSMLARKRKQDDYDDTFGRFRSSKLGSAGGFSSPSTGPATSDSLQPSSDGVAPPSVHVTGSDTPPWGPNLGSDPPFDLGGGDDTPSSSKKARGAARSLPRRIGSLGLDADDDKDIFADQHRRAEGVDDKVLAISDDEDGDISIRKVTVGKAPAKTVNLLGQKAPPPQPKATPKLSRATIGDDEATPKPANKPTAPQAGGEGRIKTPNSHWQSVHTNLLKNVTTAGMDASSSTPSRAGPSTNGATSAIKGAGPAATTPGAVAGSSNLASGKIRAFEDDGRTLHFYWLDYLEGEKGIVYLVGKVRDRESGRFVSCCLTVNGIERCVFLLPRERQLENGHLTDRPVGEDDVYDEFEELSQRHGVQRFLSKWVSRKYAFEQAGVPSESHYLKVRYGFDEPQLPFDFKGRTFSKAFGTNTSAFELLVVKRRIFGPCWLKVQNASLSTGTPVSWCKLETTIDDPKDISPVLDTDAAAPKEMPPLTIMSLSTRSVVNHKENKRELVTVSARTWHDHQIEDPTPPENLPCSIYTAVRPLGSMFPPGFEAEAKRGKTKVHTLKYERMLLNSLLAQIQLTDPDVIVGHEFGGVSLDVLLHRMKELRADHWSRIGRFRRPKWPTLKQGMNLKILAGRLVCDLTSDNAKSMIASTTWSLTEMCGTQLSIQRDDIDPDETASYFDSLAPSPERLLTFVRHCEVDTFFQMAIAAKVQILPLTKQLTNLAGNSWNKTLNGGRAERNEYILLHDFHRQKYICPDKIALWEKKQIAEAVAAKKAKASKQAGGGAAAAAAAATANAAATSSKKDKFKGGLVFEPKRGLWDKFILVMDFNSLYPSIIQEFNIDFTTVERPPTQGLEDVEAEGGSGGSSRASPTAEADTTATTNATASSASDPDQIPEVPSSDVDQGVLPRIIAGLVQRRRQVKSLMKDRTATPSQLLQWNIKQLALKLTANSMYGCLGFENSRFYARPLAALTTFKGREILTATKELAESMLLDVIYGDTDSVMINTNATEYRDAIKIGHEFRKAVNERYRLLEIDIDGVFERMLLLQKKKYAAVLVDDAGRKTTEIKGLDMKRREYSALSKTVSNYVLSQILSGSATETVVEQIHDYLSEMGQQIRTGQIALDDFIIYKRLGKNPEDYPDSKSQPHVQVALRLKARGGSARMGDVIPYIFCLGEDGTSSTKTAQAERAHHPDELRKKDTELRIDYEHYLALQILPPVERLCESIEGTDRSRLAECLGLDPSKYATVSAGGGGGGGAGLDRDFVTLDSQIPDEVRFADCKPLVLRCPSCRQASTFFGPIHIPKRPADGSAHTTEVNAIGRDGIRCTQPECLQPLPMASILIQLELAIRSFISRYYAGWTECNDPQCGARTRMASVYPRRCLAVRDANRPSTDLEESLASSSDRQHASCKGRTELMYRDKQLYNQLLYLESLVDGERIRERAKTLTVRGKEDEALATLDRNAAELWAMRETVSKYLDKNGRRYVKLSGLFRFMKV</sequence>
<dbReference type="CDD" id="cd05776">
    <property type="entry name" value="DNA_polB_alpha_exo"/>
    <property type="match status" value="1"/>
</dbReference>
<keyword evidence="9 12" id="KW-0239">DNA-directed DNA polymerase</keyword>
<dbReference type="Pfam" id="PF03104">
    <property type="entry name" value="DNA_pol_B_exo1"/>
    <property type="match status" value="1"/>
</dbReference>
<dbReference type="InterPro" id="IPR023211">
    <property type="entry name" value="DNA_pol_palm_dom_sf"/>
</dbReference>
<dbReference type="GO" id="GO:0006281">
    <property type="term" value="P:DNA repair"/>
    <property type="evidence" value="ECO:0007669"/>
    <property type="project" value="UniProtKB-ARBA"/>
</dbReference>
<dbReference type="GO" id="GO:0006272">
    <property type="term" value="P:leading strand elongation"/>
    <property type="evidence" value="ECO:0007669"/>
    <property type="project" value="TreeGrafter"/>
</dbReference>
<feature type="region of interest" description="Disordered" evidence="13">
    <location>
        <begin position="367"/>
        <end position="418"/>
    </location>
</feature>
<evidence type="ECO:0000256" key="4">
    <source>
        <dbReference type="ARBA" id="ARBA00022695"/>
    </source>
</evidence>
<feature type="region of interest" description="Disordered" evidence="13">
    <location>
        <begin position="22"/>
        <end position="43"/>
    </location>
</feature>
<dbReference type="Gene3D" id="1.10.287.690">
    <property type="entry name" value="Helix hairpin bin"/>
    <property type="match status" value="1"/>
</dbReference>
<evidence type="ECO:0000259" key="17">
    <source>
        <dbReference type="Pfam" id="PF12254"/>
    </source>
</evidence>
<feature type="domain" description="DNA polymerase alpha catalytic subunit N-terminal" evidence="17">
    <location>
        <begin position="11"/>
        <end position="78"/>
    </location>
</feature>
<dbReference type="InterPro" id="IPR043502">
    <property type="entry name" value="DNA/RNA_pol_sf"/>
</dbReference>
<feature type="domain" description="DNA-directed DNA polymerase family B exonuclease" evidence="15">
    <location>
        <begin position="620"/>
        <end position="861"/>
    </location>
</feature>
<dbReference type="Gene3D" id="1.10.3200.20">
    <property type="entry name" value="DNA Polymerase alpha, zinc finger"/>
    <property type="match status" value="1"/>
</dbReference>
<keyword evidence="8" id="KW-0862">Zinc</keyword>
<dbReference type="GO" id="GO:0000166">
    <property type="term" value="F:nucleotide binding"/>
    <property type="evidence" value="ECO:0007669"/>
    <property type="project" value="InterPro"/>
</dbReference>
<feature type="compositionally biased region" description="Low complexity" evidence="13">
    <location>
        <begin position="397"/>
        <end position="408"/>
    </location>
</feature>
<evidence type="ECO:0000313" key="18">
    <source>
        <dbReference type="EMBL" id="SPO41752.1"/>
    </source>
</evidence>
<evidence type="ECO:0000256" key="5">
    <source>
        <dbReference type="ARBA" id="ARBA00022705"/>
    </source>
</evidence>
<reference evidence="18 19" key="1">
    <citation type="submission" date="2018-03" db="EMBL/GenBank/DDBJ databases">
        <authorList>
            <person name="Guldener U."/>
        </authorList>
    </citation>
    <scope>NUCLEOTIDE SEQUENCE [LARGE SCALE GENOMIC DNA]</scope>
    <source>
        <strain evidence="18 19">DAOM196992</strain>
    </source>
</reference>
<feature type="compositionally biased region" description="Acidic residues" evidence="13">
    <location>
        <begin position="86"/>
        <end position="96"/>
    </location>
</feature>
<feature type="compositionally biased region" description="Basic residues" evidence="13">
    <location>
        <begin position="102"/>
        <end position="113"/>
    </location>
</feature>
<evidence type="ECO:0000256" key="9">
    <source>
        <dbReference type="ARBA" id="ARBA00022932"/>
    </source>
</evidence>
<dbReference type="Pfam" id="PF08996">
    <property type="entry name" value="zf-DNA_Pol"/>
    <property type="match status" value="1"/>
</dbReference>
<feature type="compositionally biased region" description="Basic and acidic residues" evidence="13">
    <location>
        <begin position="73"/>
        <end position="85"/>
    </location>
</feature>
<evidence type="ECO:0000259" key="16">
    <source>
        <dbReference type="Pfam" id="PF08996"/>
    </source>
</evidence>
<dbReference type="PANTHER" id="PTHR45861:SF1">
    <property type="entry name" value="DNA POLYMERASE ALPHA CATALYTIC SUBUNIT"/>
    <property type="match status" value="1"/>
</dbReference>
<feature type="compositionally biased region" description="Low complexity" evidence="13">
    <location>
        <begin position="460"/>
        <end position="471"/>
    </location>
</feature>
<dbReference type="InterPro" id="IPR006134">
    <property type="entry name" value="DNA-dir_DNA_pol_B_multi_dom"/>
</dbReference>
<dbReference type="InterPro" id="IPR006133">
    <property type="entry name" value="DNA-dir_DNA_pol_B_exonuc"/>
</dbReference>
<dbReference type="SUPFAM" id="SSF53098">
    <property type="entry name" value="Ribonuclease H-like"/>
    <property type="match status" value="1"/>
</dbReference>
<comment type="subcellular location">
    <subcellularLocation>
        <location evidence="1">Nucleus</location>
    </subcellularLocation>
</comment>
<keyword evidence="7" id="KW-0863">Zinc-finger</keyword>
<dbReference type="CDD" id="cd05532">
    <property type="entry name" value="POLBc_alpha"/>
    <property type="match status" value="1"/>
</dbReference>
<dbReference type="GO" id="GO:0008270">
    <property type="term" value="F:zinc ion binding"/>
    <property type="evidence" value="ECO:0007669"/>
    <property type="project" value="UniProtKB-KW"/>
</dbReference>
<keyword evidence="6" id="KW-0479">Metal-binding</keyword>
<dbReference type="FunFam" id="1.10.287.690:FF:000003">
    <property type="entry name" value="DNA polymerase"/>
    <property type="match status" value="1"/>
</dbReference>
<dbReference type="FunFam" id="3.30.420.10:FF:000036">
    <property type="entry name" value="DNA polymerase"/>
    <property type="match status" value="1"/>
</dbReference>
<feature type="region of interest" description="Disordered" evidence="13">
    <location>
        <begin position="1057"/>
        <end position="1104"/>
    </location>
</feature>
<dbReference type="FunFam" id="3.30.70.2820:FF:000001">
    <property type="entry name" value="DNA polymerase"/>
    <property type="match status" value="1"/>
</dbReference>
<keyword evidence="11" id="KW-0539">Nucleus</keyword>
<dbReference type="InterPro" id="IPR036397">
    <property type="entry name" value="RNaseH_sf"/>
</dbReference>
<evidence type="ECO:0000256" key="8">
    <source>
        <dbReference type="ARBA" id="ARBA00022833"/>
    </source>
</evidence>
<keyword evidence="5 12" id="KW-0235">DNA replication</keyword>
<feature type="compositionally biased region" description="Polar residues" evidence="13">
    <location>
        <begin position="241"/>
        <end position="259"/>
    </location>
</feature>
<comment type="similarity">
    <text evidence="2 12">Belongs to the DNA polymerase type-B family.</text>
</comment>
<dbReference type="PRINTS" id="PR00106">
    <property type="entry name" value="DNAPOLB"/>
</dbReference>
<dbReference type="Proteomes" id="UP000323386">
    <property type="component" value="Unassembled WGS sequence"/>
</dbReference>
<feature type="domain" description="Zinc finger DNA-directed DNA polymerase family B alpha" evidence="16">
    <location>
        <begin position="1470"/>
        <end position="1691"/>
    </location>
</feature>
<evidence type="ECO:0000256" key="10">
    <source>
        <dbReference type="ARBA" id="ARBA00023125"/>
    </source>
</evidence>
<dbReference type="InterPro" id="IPR015088">
    <property type="entry name" value="Znf_DNA-dir_DNA_pol_B_alpha"/>
</dbReference>